<gene>
    <name evidence="2" type="ORF">D7V64_12970</name>
    <name evidence="4" type="ORF">D9K79_10330</name>
    <name evidence="3" type="ORF">D9K80_04740</name>
</gene>
<protein>
    <submittedName>
        <fullName evidence="2">Uncharacterized protein</fullName>
    </submittedName>
</protein>
<evidence type="ECO:0000256" key="1">
    <source>
        <dbReference type="SAM" id="Phobius"/>
    </source>
</evidence>
<evidence type="ECO:0000313" key="6">
    <source>
        <dbReference type="Proteomes" id="UP000273105"/>
    </source>
</evidence>
<proteinExistence type="predicted"/>
<evidence type="ECO:0000313" key="3">
    <source>
        <dbReference type="EMBL" id="RLL36804.1"/>
    </source>
</evidence>
<dbReference type="EMBL" id="RCHE01000023">
    <property type="protein sequence ID" value="RLL44005.1"/>
    <property type="molecule type" value="Genomic_DNA"/>
</dbReference>
<comment type="caution">
    <text evidence="2">The sequence shown here is derived from an EMBL/GenBank/DDBJ whole genome shotgun (WGS) entry which is preliminary data.</text>
</comment>
<dbReference type="Proteomes" id="UP000267166">
    <property type="component" value="Unassembled WGS sequence"/>
</dbReference>
<accession>A0A498DA38</accession>
<dbReference type="EMBL" id="RCHD01000008">
    <property type="protein sequence ID" value="RLL36804.1"/>
    <property type="molecule type" value="Genomic_DNA"/>
</dbReference>
<dbReference type="AlphaFoldDB" id="A0A3A8G8H7"/>
<evidence type="ECO:0000313" key="7">
    <source>
        <dbReference type="Proteomes" id="UP000281084"/>
    </source>
</evidence>
<evidence type="ECO:0000313" key="5">
    <source>
        <dbReference type="Proteomes" id="UP000267166"/>
    </source>
</evidence>
<reference evidence="2 7" key="2">
    <citation type="submission" date="2018-09" db="EMBL/GenBank/DDBJ databases">
        <title>The draft genome of Acinetobacter spp. strains.</title>
        <authorList>
            <person name="Qin J."/>
            <person name="Feng Y."/>
            <person name="Zong Z."/>
        </authorList>
    </citation>
    <scope>NUCLEOTIDE SEQUENCE [LARGE SCALE GENOMIC DNA]</scope>
    <source>
        <strain evidence="2 7">WCHAc060002</strain>
    </source>
</reference>
<keyword evidence="1" id="KW-1133">Transmembrane helix</keyword>
<dbReference type="RefSeq" id="WP_106986686.1">
    <property type="nucleotide sequence ID" value="NZ_CP035934.2"/>
</dbReference>
<dbReference type="Proteomes" id="UP000273105">
    <property type="component" value="Unassembled WGS sequence"/>
</dbReference>
<keyword evidence="6" id="KW-1185">Reference proteome</keyword>
<sequence>MTIDLEKILQFKTNLSKIKLEQIYNYSIATIVALILCVSSFALTRPISVQKFHNVVLLSEQHSYPLTQEMAENLKQQRQISMRQYLRLMHAYQQESVRAHQLPDALEESL</sequence>
<reference evidence="5 6" key="1">
    <citation type="submission" date="2018-09" db="EMBL/GenBank/DDBJ databases">
        <title>The draft genome of Acinetobacter sp. strains.</title>
        <authorList>
            <person name="Qin J."/>
            <person name="Feng Y."/>
            <person name="Zong Z."/>
        </authorList>
    </citation>
    <scope>NUCLEOTIDE SEQUENCE [LARGE SCALE GENOMIC DNA]</scope>
    <source>
        <strain evidence="4 6">WCHAc060001</strain>
        <strain evidence="3 5">WCHAc060003</strain>
    </source>
</reference>
<organism evidence="2 7">
    <name type="scientific">Acinetobacter cumulans</name>
    <dbReference type="NCBI Taxonomy" id="2136182"/>
    <lineage>
        <taxon>Bacteria</taxon>
        <taxon>Pseudomonadati</taxon>
        <taxon>Pseudomonadota</taxon>
        <taxon>Gammaproteobacteria</taxon>
        <taxon>Moraxellales</taxon>
        <taxon>Moraxellaceae</taxon>
        <taxon>Acinetobacter</taxon>
    </lineage>
</organism>
<evidence type="ECO:0000313" key="4">
    <source>
        <dbReference type="EMBL" id="RLL44005.1"/>
    </source>
</evidence>
<dbReference type="Proteomes" id="UP000281084">
    <property type="component" value="Unassembled WGS sequence"/>
</dbReference>
<evidence type="ECO:0000313" key="2">
    <source>
        <dbReference type="EMBL" id="RKG50041.1"/>
    </source>
</evidence>
<keyword evidence="1" id="KW-0472">Membrane</keyword>
<keyword evidence="1" id="KW-0812">Transmembrane</keyword>
<dbReference type="EMBL" id="RAXZ01000021">
    <property type="protein sequence ID" value="RKG50041.1"/>
    <property type="molecule type" value="Genomic_DNA"/>
</dbReference>
<accession>A0A3A8G8H7</accession>
<name>A0A3A8G8H7_9GAMM</name>
<feature type="transmembrane region" description="Helical" evidence="1">
    <location>
        <begin position="23"/>
        <end position="43"/>
    </location>
</feature>